<evidence type="ECO:0000313" key="2">
    <source>
        <dbReference type="Proteomes" id="UP001064489"/>
    </source>
</evidence>
<comment type="caution">
    <text evidence="1">The sequence shown here is derived from an EMBL/GenBank/DDBJ whole genome shotgun (WGS) entry which is preliminary data.</text>
</comment>
<evidence type="ECO:0000313" key="1">
    <source>
        <dbReference type="EMBL" id="KAI9187100.1"/>
    </source>
</evidence>
<keyword evidence="2" id="KW-1185">Reference proteome</keyword>
<dbReference type="EMBL" id="JAJSOW010000100">
    <property type="protein sequence ID" value="KAI9187100.1"/>
    <property type="molecule type" value="Genomic_DNA"/>
</dbReference>
<proteinExistence type="predicted"/>
<gene>
    <name evidence="1" type="ORF">LWI28_024389</name>
</gene>
<protein>
    <submittedName>
        <fullName evidence="1">Uncharacterized protein</fullName>
    </submittedName>
</protein>
<accession>A0AAD5JB65</accession>
<dbReference type="AlphaFoldDB" id="A0AAD5JB65"/>
<reference evidence="1" key="1">
    <citation type="journal article" date="2022" name="Plant J.">
        <title>Strategies of tolerance reflected in two North American maple genomes.</title>
        <authorList>
            <person name="McEvoy S.L."/>
            <person name="Sezen U.U."/>
            <person name="Trouern-Trend A."/>
            <person name="McMahon S.M."/>
            <person name="Schaberg P.G."/>
            <person name="Yang J."/>
            <person name="Wegrzyn J.L."/>
            <person name="Swenson N.G."/>
        </authorList>
    </citation>
    <scope>NUCLEOTIDE SEQUENCE</scope>
    <source>
        <strain evidence="1">91603</strain>
    </source>
</reference>
<organism evidence="1 2">
    <name type="scientific">Acer negundo</name>
    <name type="common">Box elder</name>
    <dbReference type="NCBI Taxonomy" id="4023"/>
    <lineage>
        <taxon>Eukaryota</taxon>
        <taxon>Viridiplantae</taxon>
        <taxon>Streptophyta</taxon>
        <taxon>Embryophyta</taxon>
        <taxon>Tracheophyta</taxon>
        <taxon>Spermatophyta</taxon>
        <taxon>Magnoliopsida</taxon>
        <taxon>eudicotyledons</taxon>
        <taxon>Gunneridae</taxon>
        <taxon>Pentapetalae</taxon>
        <taxon>rosids</taxon>
        <taxon>malvids</taxon>
        <taxon>Sapindales</taxon>
        <taxon>Sapindaceae</taxon>
        <taxon>Hippocastanoideae</taxon>
        <taxon>Acereae</taxon>
        <taxon>Acer</taxon>
    </lineage>
</organism>
<name>A0AAD5JB65_ACENE</name>
<sequence length="90" mass="10267">MYGENELEEIDGEGIEVDEIDEEETDGEDMDVKEFENDYEVDHELVNEGLKSSPDLLNLSPQKEGFGLRCSMVEKSWLKKGMFRVMATSS</sequence>
<dbReference type="Proteomes" id="UP001064489">
    <property type="component" value="Chromosome 3"/>
</dbReference>
<reference evidence="1" key="2">
    <citation type="submission" date="2023-02" db="EMBL/GenBank/DDBJ databases">
        <authorList>
            <person name="Swenson N.G."/>
            <person name="Wegrzyn J.L."/>
            <person name="Mcevoy S.L."/>
        </authorList>
    </citation>
    <scope>NUCLEOTIDE SEQUENCE</scope>
    <source>
        <strain evidence="1">91603</strain>
        <tissue evidence="1">Leaf</tissue>
    </source>
</reference>